<evidence type="ECO:0000256" key="1">
    <source>
        <dbReference type="ARBA" id="ARBA00022737"/>
    </source>
</evidence>
<dbReference type="STRING" id="418702.BJN45_05095"/>
<dbReference type="Proteomes" id="UP000187526">
    <property type="component" value="Unassembled WGS sequence"/>
</dbReference>
<reference evidence="4 5" key="1">
    <citation type="submission" date="2016-10" db="EMBL/GenBank/DDBJ databases">
        <title>Alkaliphiles isolated from bioreactors.</title>
        <authorList>
            <person name="Salah Z."/>
            <person name="Rout S.P."/>
            <person name="Humphreys P.N."/>
        </authorList>
    </citation>
    <scope>NUCLEOTIDE SEQUENCE [LARGE SCALE GENOMIC DNA]</scope>
    <source>
        <strain evidence="4 5">ZS02</strain>
    </source>
</reference>
<gene>
    <name evidence="4" type="ORF">BJN45_05095</name>
</gene>
<evidence type="ECO:0000313" key="5">
    <source>
        <dbReference type="Proteomes" id="UP000187526"/>
    </source>
</evidence>
<dbReference type="PROSITE" id="PS50297">
    <property type="entry name" value="ANK_REP_REGION"/>
    <property type="match status" value="1"/>
</dbReference>
<keyword evidence="1" id="KW-0677">Repeat</keyword>
<dbReference type="EMBL" id="MTHD01000002">
    <property type="protein sequence ID" value="OMG54602.1"/>
    <property type="molecule type" value="Genomic_DNA"/>
</dbReference>
<keyword evidence="5" id="KW-1185">Reference proteome</keyword>
<feature type="repeat" description="ANK" evidence="3">
    <location>
        <begin position="71"/>
        <end position="98"/>
    </location>
</feature>
<evidence type="ECO:0000313" key="4">
    <source>
        <dbReference type="EMBL" id="OMG54602.1"/>
    </source>
</evidence>
<evidence type="ECO:0000256" key="3">
    <source>
        <dbReference type="PROSITE-ProRule" id="PRU00023"/>
    </source>
</evidence>
<accession>A0A1R1I780</accession>
<comment type="caution">
    <text evidence="4">The sequence shown here is derived from an EMBL/GenBank/DDBJ whole genome shotgun (WGS) entry which is preliminary data.</text>
</comment>
<dbReference type="PANTHER" id="PTHR24171">
    <property type="entry name" value="ANKYRIN REPEAT DOMAIN-CONTAINING PROTEIN 39-RELATED"/>
    <property type="match status" value="1"/>
</dbReference>
<dbReference type="Pfam" id="PF12796">
    <property type="entry name" value="Ank_2"/>
    <property type="match status" value="1"/>
</dbReference>
<organism evidence="4 5">
    <name type="scientific">Azonexus hydrophilus</name>
    <dbReference type="NCBI Taxonomy" id="418702"/>
    <lineage>
        <taxon>Bacteria</taxon>
        <taxon>Pseudomonadati</taxon>
        <taxon>Pseudomonadota</taxon>
        <taxon>Betaproteobacteria</taxon>
        <taxon>Rhodocyclales</taxon>
        <taxon>Azonexaceae</taxon>
        <taxon>Azonexus</taxon>
    </lineage>
</organism>
<dbReference type="SUPFAM" id="SSF48403">
    <property type="entry name" value="Ankyrin repeat"/>
    <property type="match status" value="1"/>
</dbReference>
<dbReference type="AlphaFoldDB" id="A0A1R1I780"/>
<proteinExistence type="predicted"/>
<protein>
    <submittedName>
        <fullName evidence="4">Uncharacterized protein</fullName>
    </submittedName>
</protein>
<dbReference type="PANTHER" id="PTHR24171:SF8">
    <property type="entry name" value="BRCA1-ASSOCIATED RING DOMAIN PROTEIN 1"/>
    <property type="match status" value="1"/>
</dbReference>
<dbReference type="InterPro" id="IPR002110">
    <property type="entry name" value="Ankyrin_rpt"/>
</dbReference>
<name>A0A1R1I780_9RHOO</name>
<dbReference type="GO" id="GO:0085020">
    <property type="term" value="P:protein K6-linked ubiquitination"/>
    <property type="evidence" value="ECO:0007669"/>
    <property type="project" value="TreeGrafter"/>
</dbReference>
<dbReference type="OrthoDB" id="5657095at2"/>
<dbReference type="RefSeq" id="WP_076092796.1">
    <property type="nucleotide sequence ID" value="NZ_MTHD01000002.1"/>
</dbReference>
<sequence>MSSQITLIKAIRAGQLAAVRAALDAGAPVELDDGNGDPGLPMGIACFMGFADIVRELAQRGARINVDDNSQPTSPLSMAVRGKRTEVVRTLLELGAELPPGMETGLNENEIMIACWKAQRDGHAKKDELDPATLPQVEEIEMTSCIGTDTMVLEADALRLAREMR</sequence>
<keyword evidence="2 3" id="KW-0040">ANK repeat</keyword>
<evidence type="ECO:0000256" key="2">
    <source>
        <dbReference type="ARBA" id="ARBA00023043"/>
    </source>
</evidence>
<dbReference type="GO" id="GO:0004842">
    <property type="term" value="F:ubiquitin-protein transferase activity"/>
    <property type="evidence" value="ECO:0007669"/>
    <property type="project" value="TreeGrafter"/>
</dbReference>
<dbReference type="PROSITE" id="PS50088">
    <property type="entry name" value="ANK_REPEAT"/>
    <property type="match status" value="1"/>
</dbReference>
<dbReference type="InterPro" id="IPR036770">
    <property type="entry name" value="Ankyrin_rpt-contain_sf"/>
</dbReference>
<dbReference type="Gene3D" id="1.25.40.20">
    <property type="entry name" value="Ankyrin repeat-containing domain"/>
    <property type="match status" value="1"/>
</dbReference>